<keyword evidence="3" id="KW-1185">Reference proteome</keyword>
<reference evidence="3" key="1">
    <citation type="journal article" date="2019" name="Int. J. Syst. Evol. Microbiol.">
        <title>The Global Catalogue of Microorganisms (GCM) 10K type strain sequencing project: providing services to taxonomists for standard genome sequencing and annotation.</title>
        <authorList>
            <consortium name="The Broad Institute Genomics Platform"/>
            <consortium name="The Broad Institute Genome Sequencing Center for Infectious Disease"/>
            <person name="Wu L."/>
            <person name="Ma J."/>
        </authorList>
    </citation>
    <scope>NUCLEOTIDE SEQUENCE [LARGE SCALE GENOMIC DNA]</scope>
    <source>
        <strain evidence="3">JCM 18055</strain>
    </source>
</reference>
<evidence type="ECO:0000313" key="3">
    <source>
        <dbReference type="Proteomes" id="UP001500325"/>
    </source>
</evidence>
<gene>
    <name evidence="2" type="ORF">GCM10023215_31570</name>
</gene>
<dbReference type="SUPFAM" id="SSF56091">
    <property type="entry name" value="DNA ligase/mRNA capping enzyme, catalytic domain"/>
    <property type="match status" value="1"/>
</dbReference>
<feature type="domain" description="ATP-dependent DNA ligase family profile" evidence="1">
    <location>
        <begin position="2"/>
        <end position="151"/>
    </location>
</feature>
<evidence type="ECO:0000259" key="1">
    <source>
        <dbReference type="Pfam" id="PF01068"/>
    </source>
</evidence>
<proteinExistence type="predicted"/>
<dbReference type="EMBL" id="BAABIC010000009">
    <property type="protein sequence ID" value="GAA4692164.1"/>
    <property type="molecule type" value="Genomic_DNA"/>
</dbReference>
<dbReference type="Gene3D" id="3.30.470.30">
    <property type="entry name" value="DNA ligase/mRNA capping enzyme"/>
    <property type="match status" value="1"/>
</dbReference>
<dbReference type="InterPro" id="IPR012310">
    <property type="entry name" value="DNA_ligase_ATP-dep_cent"/>
</dbReference>
<protein>
    <recommendedName>
        <fullName evidence="1">ATP-dependent DNA ligase family profile domain-containing protein</fullName>
    </recommendedName>
</protein>
<comment type="caution">
    <text evidence="2">The sequence shown here is derived from an EMBL/GenBank/DDBJ whole genome shotgun (WGS) entry which is preliminary data.</text>
</comment>
<organism evidence="2 3">
    <name type="scientific">Pseudonocardia yuanmonensis</name>
    <dbReference type="NCBI Taxonomy" id="1095914"/>
    <lineage>
        <taxon>Bacteria</taxon>
        <taxon>Bacillati</taxon>
        <taxon>Actinomycetota</taxon>
        <taxon>Actinomycetes</taxon>
        <taxon>Pseudonocardiales</taxon>
        <taxon>Pseudonocardiaceae</taxon>
        <taxon>Pseudonocardia</taxon>
    </lineage>
</organism>
<dbReference type="Gene3D" id="3.30.1490.70">
    <property type="match status" value="1"/>
</dbReference>
<evidence type="ECO:0000313" key="2">
    <source>
        <dbReference type="EMBL" id="GAA4692164.1"/>
    </source>
</evidence>
<dbReference type="Pfam" id="PF01068">
    <property type="entry name" value="DNA_ligase_A_M"/>
    <property type="match status" value="1"/>
</dbReference>
<sequence length="274" mass="29321">MQSRRLRSLTRHFPEIVAAVAELGEDVVLDGQLVVWRQGRLDILALQERLPPSTTGAARLAAAKPAAYVVFELLACQGTDLRPIPRIQRRRRLEELLGLRLLHGLVLMPTSGEATVGRLWMREHDSGTEGVVAKRVDQTYRAGARVWRKVKTRLTAEAVVGGVLGFLGEPDALVVCRYGAHGRLRSPAATLLTMRRRWCRLGVLLPDAGVDLGDAGADVEDAVVEVEAVRAQGAELAAAGAGSHGEPGEHPRVRVLDSGVGGFGSGASWDGASA</sequence>
<accession>A0ABP8WMV9</accession>
<dbReference type="Proteomes" id="UP001500325">
    <property type="component" value="Unassembled WGS sequence"/>
</dbReference>
<name>A0ABP8WMV9_9PSEU</name>